<accession>A0A558DJG0</accession>
<dbReference type="InterPro" id="IPR000873">
    <property type="entry name" value="AMP-dep_synth/lig_dom"/>
</dbReference>
<feature type="non-terminal residue" evidence="5">
    <location>
        <position position="1"/>
    </location>
</feature>
<evidence type="ECO:0000256" key="1">
    <source>
        <dbReference type="ARBA" id="ARBA00001957"/>
    </source>
</evidence>
<dbReference type="InterPro" id="IPR020802">
    <property type="entry name" value="TesA-like"/>
</dbReference>
<dbReference type="Pfam" id="PF00975">
    <property type="entry name" value="Thioesterase"/>
    <property type="match status" value="1"/>
</dbReference>
<dbReference type="GO" id="GO:0044550">
    <property type="term" value="P:secondary metabolite biosynthetic process"/>
    <property type="evidence" value="ECO:0007669"/>
    <property type="project" value="TreeGrafter"/>
</dbReference>
<dbReference type="InterPro" id="IPR029058">
    <property type="entry name" value="AB_hydrolase_fold"/>
</dbReference>
<dbReference type="GO" id="GO:0031177">
    <property type="term" value="F:phosphopantetheine binding"/>
    <property type="evidence" value="ECO:0007669"/>
    <property type="project" value="InterPro"/>
</dbReference>
<comment type="cofactor">
    <cofactor evidence="1">
        <name>pantetheine 4'-phosphate</name>
        <dbReference type="ChEBI" id="CHEBI:47942"/>
    </cofactor>
</comment>
<reference evidence="5 6" key="1">
    <citation type="submission" date="2019-07" db="EMBL/GenBank/DDBJ databases">
        <authorList>
            <person name="Duangmal K."/>
            <person name="Teo W.F.A."/>
        </authorList>
    </citation>
    <scope>NUCLEOTIDE SEQUENCE [LARGE SCALE GENOMIC DNA]</scope>
    <source>
        <strain evidence="5 6">TBRC 6029</strain>
    </source>
</reference>
<dbReference type="OrthoDB" id="3243414at2"/>
<dbReference type="Gene3D" id="3.40.50.1820">
    <property type="entry name" value="alpha/beta hydrolase"/>
    <property type="match status" value="1"/>
</dbReference>
<dbReference type="FunFam" id="3.30.300.30:FF:000010">
    <property type="entry name" value="Enterobactin synthetase component F"/>
    <property type="match status" value="1"/>
</dbReference>
<dbReference type="Gene3D" id="1.10.1200.10">
    <property type="entry name" value="ACP-like"/>
    <property type="match status" value="1"/>
</dbReference>
<organism evidence="5 6">
    <name type="scientific">Amycolatopsis rhizosphaerae</name>
    <dbReference type="NCBI Taxonomy" id="2053003"/>
    <lineage>
        <taxon>Bacteria</taxon>
        <taxon>Bacillati</taxon>
        <taxon>Actinomycetota</taxon>
        <taxon>Actinomycetes</taxon>
        <taxon>Pseudonocardiales</taxon>
        <taxon>Pseudonocardiaceae</taxon>
        <taxon>Amycolatopsis</taxon>
    </lineage>
</organism>
<evidence type="ECO:0000259" key="4">
    <source>
        <dbReference type="PROSITE" id="PS50075"/>
    </source>
</evidence>
<dbReference type="SUPFAM" id="SSF56801">
    <property type="entry name" value="Acetyl-CoA synthetase-like"/>
    <property type="match status" value="1"/>
</dbReference>
<evidence type="ECO:0000313" key="6">
    <source>
        <dbReference type="Proteomes" id="UP000320011"/>
    </source>
</evidence>
<dbReference type="Pfam" id="PF13193">
    <property type="entry name" value="AMP-binding_C"/>
    <property type="match status" value="1"/>
</dbReference>
<dbReference type="InterPro" id="IPR036736">
    <property type="entry name" value="ACP-like_sf"/>
</dbReference>
<keyword evidence="2" id="KW-0596">Phosphopantetheine</keyword>
<dbReference type="FunFam" id="1.10.1200.10:FF:000016">
    <property type="entry name" value="Non-ribosomal peptide synthase"/>
    <property type="match status" value="1"/>
</dbReference>
<dbReference type="Proteomes" id="UP000320011">
    <property type="component" value="Unassembled WGS sequence"/>
</dbReference>
<dbReference type="Pfam" id="PF00501">
    <property type="entry name" value="AMP-binding"/>
    <property type="match status" value="1"/>
</dbReference>
<dbReference type="InterPro" id="IPR001031">
    <property type="entry name" value="Thioesterase"/>
</dbReference>
<dbReference type="InterPro" id="IPR006162">
    <property type="entry name" value="Ppantetheine_attach_site"/>
</dbReference>
<dbReference type="SUPFAM" id="SSF47336">
    <property type="entry name" value="ACP-like"/>
    <property type="match status" value="1"/>
</dbReference>
<evidence type="ECO:0000313" key="5">
    <source>
        <dbReference type="EMBL" id="TVT61140.1"/>
    </source>
</evidence>
<dbReference type="SUPFAM" id="SSF53474">
    <property type="entry name" value="alpha/beta-Hydrolases"/>
    <property type="match status" value="1"/>
</dbReference>
<reference evidence="5 6" key="2">
    <citation type="submission" date="2019-08" db="EMBL/GenBank/DDBJ databases">
        <title>Amycolatopsis acidicola sp. nov., isolated from peat swamp forest soil.</title>
        <authorList>
            <person name="Srisuk N."/>
        </authorList>
    </citation>
    <scope>NUCLEOTIDE SEQUENCE [LARGE SCALE GENOMIC DNA]</scope>
    <source>
        <strain evidence="5 6">TBRC 6029</strain>
    </source>
</reference>
<dbReference type="PROSITE" id="PS00012">
    <property type="entry name" value="PHOSPHOPANTETHEINE"/>
    <property type="match status" value="1"/>
</dbReference>
<dbReference type="Pfam" id="PF00550">
    <property type="entry name" value="PP-binding"/>
    <property type="match status" value="1"/>
</dbReference>
<feature type="domain" description="Carrier" evidence="4">
    <location>
        <begin position="191"/>
        <end position="266"/>
    </location>
</feature>
<dbReference type="AlphaFoldDB" id="A0A558DJG0"/>
<dbReference type="GO" id="GO:0072330">
    <property type="term" value="P:monocarboxylic acid biosynthetic process"/>
    <property type="evidence" value="ECO:0007669"/>
    <property type="project" value="UniProtKB-ARBA"/>
</dbReference>
<dbReference type="PROSITE" id="PS50075">
    <property type="entry name" value="CARRIER"/>
    <property type="match status" value="1"/>
</dbReference>
<comment type="caution">
    <text evidence="5">The sequence shown here is derived from an EMBL/GenBank/DDBJ whole genome shotgun (WGS) entry which is preliminary data.</text>
</comment>
<evidence type="ECO:0000256" key="2">
    <source>
        <dbReference type="ARBA" id="ARBA00022450"/>
    </source>
</evidence>
<keyword evidence="3" id="KW-0597">Phosphoprotein</keyword>
<dbReference type="RefSeq" id="WP_144585786.1">
    <property type="nucleotide sequence ID" value="NZ_VJWX01000017.1"/>
</dbReference>
<dbReference type="PANTHER" id="PTHR45527:SF1">
    <property type="entry name" value="FATTY ACID SYNTHASE"/>
    <property type="match status" value="1"/>
</dbReference>
<dbReference type="SMART" id="SM00824">
    <property type="entry name" value="PKS_TE"/>
    <property type="match status" value="1"/>
</dbReference>
<dbReference type="Gene3D" id="3.30.300.30">
    <property type="match status" value="1"/>
</dbReference>
<dbReference type="PANTHER" id="PTHR45527">
    <property type="entry name" value="NONRIBOSOMAL PEPTIDE SYNTHETASE"/>
    <property type="match status" value="1"/>
</dbReference>
<gene>
    <name evidence="5" type="ORF">FNH05_03425</name>
</gene>
<dbReference type="GO" id="GO:0043041">
    <property type="term" value="P:amino acid activation for nonribosomal peptide biosynthetic process"/>
    <property type="evidence" value="ECO:0007669"/>
    <property type="project" value="TreeGrafter"/>
</dbReference>
<name>A0A558DJG0_9PSEU</name>
<dbReference type="InterPro" id="IPR020806">
    <property type="entry name" value="PKS_PP-bd"/>
</dbReference>
<dbReference type="GO" id="GO:0005737">
    <property type="term" value="C:cytoplasm"/>
    <property type="evidence" value="ECO:0007669"/>
    <property type="project" value="TreeGrafter"/>
</dbReference>
<dbReference type="InterPro" id="IPR009081">
    <property type="entry name" value="PP-bd_ACP"/>
</dbReference>
<dbReference type="InterPro" id="IPR042099">
    <property type="entry name" value="ANL_N_sf"/>
</dbReference>
<dbReference type="FunFam" id="2.30.38.10:FF:000001">
    <property type="entry name" value="Non-ribosomal peptide synthetase PvdI"/>
    <property type="match status" value="1"/>
</dbReference>
<dbReference type="SMART" id="SM00823">
    <property type="entry name" value="PKS_PP"/>
    <property type="match status" value="1"/>
</dbReference>
<dbReference type="InterPro" id="IPR045851">
    <property type="entry name" value="AMP-bd_C_sf"/>
</dbReference>
<dbReference type="Gene3D" id="3.40.50.12780">
    <property type="entry name" value="N-terminal domain of ligase-like"/>
    <property type="match status" value="1"/>
</dbReference>
<sequence length="553" mass="60212">PFPNHQVHVLGPDLRPVPPGVPGEIHIGGPGLARGYLGKPALTAQRFIPDPFATQPGARLYRTGDRARFQPDGTLTYLGRTDNQIQIRGFRVEPAEIENTLQKHPDIHEAVVIARQDAHAVTGLVAYVVAEPDTEVAEVREHCARRLPDYMVPAVIVPLGEMPLSANGKIDRRALPAPEDAQLGGGTPYAPAETPVQTVVTDIWREVLDVERVGIHDDFFALGGHSLLALRLTSQLQEAFGGDISLALLYRARTPAALAAELERPARRDWPSSLIPLRPGGSRPPLFCVHPRNGTVFSFTGLARALTDDRPVYGVQARSLDPAREPHTDVGEMAAAYVEDVLRVRPEGPYLLCGYSLGGLVAYEMARQLHALGHEVARLILLDARPDLDSDGLTVERLDAMDDVDILVREFAEHLPVTEERLRALSPEERLPHVLRQAELTGALPGYAEAAGVPAEYLDLDAMANYVRIACAHTRAALTYRPSPYAGPALLLRCADPAEPEGTDPGWGWAALVKGGLVVRTTPGEHLTLLDKPHVLTLAERIQEYLAEESGNR</sequence>
<protein>
    <submittedName>
        <fullName evidence="5">AMP-binding protein</fullName>
    </submittedName>
</protein>
<dbReference type="EMBL" id="VJWX01000017">
    <property type="protein sequence ID" value="TVT61140.1"/>
    <property type="molecule type" value="Genomic_DNA"/>
</dbReference>
<keyword evidence="6" id="KW-1185">Reference proteome</keyword>
<evidence type="ECO:0000256" key="3">
    <source>
        <dbReference type="ARBA" id="ARBA00022553"/>
    </source>
</evidence>
<proteinExistence type="predicted"/>
<dbReference type="InterPro" id="IPR025110">
    <property type="entry name" value="AMP-bd_C"/>
</dbReference>